<evidence type="ECO:0000259" key="10">
    <source>
        <dbReference type="PROSITE" id="PS50042"/>
    </source>
</evidence>
<dbReference type="WBParaSite" id="EVEC_0001108801-mRNA-1">
    <property type="protein sequence ID" value="EVEC_0001108801-mRNA-1"/>
    <property type="gene ID" value="EVEC_0001108801"/>
</dbReference>
<evidence type="ECO:0000256" key="4">
    <source>
        <dbReference type="ARBA" id="ARBA00022801"/>
    </source>
</evidence>
<evidence type="ECO:0000313" key="14">
    <source>
        <dbReference type="WBParaSite" id="EVEC_0001108801-mRNA-1"/>
    </source>
</evidence>
<gene>
    <name evidence="12" type="ORF">EVEC_LOCUS10413</name>
</gene>
<dbReference type="PANTHER" id="PTHR14226:SF29">
    <property type="entry name" value="NEUROPATHY TARGET ESTERASE SWS"/>
    <property type="match status" value="1"/>
</dbReference>
<dbReference type="InterPro" id="IPR016035">
    <property type="entry name" value="Acyl_Trfase/lysoPLipase"/>
</dbReference>
<dbReference type="GO" id="GO:0046470">
    <property type="term" value="P:phosphatidylcholine metabolic process"/>
    <property type="evidence" value="ECO:0007669"/>
    <property type="project" value="InterPro"/>
</dbReference>
<dbReference type="EMBL" id="UXUI01010829">
    <property type="protein sequence ID" value="VDD95662.1"/>
    <property type="molecule type" value="Genomic_DNA"/>
</dbReference>
<keyword evidence="5 9" id="KW-0442">Lipid degradation</keyword>
<evidence type="ECO:0000256" key="6">
    <source>
        <dbReference type="ARBA" id="ARBA00022989"/>
    </source>
</evidence>
<dbReference type="OrthoDB" id="421051at2759"/>
<dbReference type="GO" id="GO:0016020">
    <property type="term" value="C:membrane"/>
    <property type="evidence" value="ECO:0007669"/>
    <property type="project" value="UniProtKB-SubCell"/>
</dbReference>
<evidence type="ECO:0000256" key="8">
    <source>
        <dbReference type="ARBA" id="ARBA00023136"/>
    </source>
</evidence>
<dbReference type="InterPro" id="IPR056556">
    <property type="entry name" value="NTE1_P-loop_dom"/>
</dbReference>
<dbReference type="GO" id="GO:0004622">
    <property type="term" value="F:phosphatidylcholine lysophospholipase activity"/>
    <property type="evidence" value="ECO:0007669"/>
    <property type="project" value="InterPro"/>
</dbReference>
<dbReference type="Gene3D" id="3.40.1090.10">
    <property type="entry name" value="Cytosolic phospholipase A2 catalytic domain"/>
    <property type="match status" value="1"/>
</dbReference>
<dbReference type="GO" id="GO:0005783">
    <property type="term" value="C:endoplasmic reticulum"/>
    <property type="evidence" value="ECO:0007669"/>
    <property type="project" value="TreeGrafter"/>
</dbReference>
<dbReference type="InterPro" id="IPR014710">
    <property type="entry name" value="RmlC-like_jellyroll"/>
</dbReference>
<reference evidence="14" key="1">
    <citation type="submission" date="2017-02" db="UniProtKB">
        <authorList>
            <consortium name="WormBaseParasite"/>
        </authorList>
    </citation>
    <scope>IDENTIFICATION</scope>
</reference>
<feature type="short sequence motif" description="GXGXXG" evidence="9">
    <location>
        <begin position="787"/>
        <end position="792"/>
    </location>
</feature>
<evidence type="ECO:0000256" key="2">
    <source>
        <dbReference type="ARBA" id="ARBA00006636"/>
    </source>
</evidence>
<dbReference type="CDD" id="cd00038">
    <property type="entry name" value="CAP_ED"/>
    <property type="match status" value="3"/>
</dbReference>
<reference evidence="12 13" key="2">
    <citation type="submission" date="2018-10" db="EMBL/GenBank/DDBJ databases">
        <authorList>
            <consortium name="Pathogen Informatics"/>
        </authorList>
    </citation>
    <scope>NUCLEOTIDE SEQUENCE [LARGE SCALE GENOMIC DNA]</scope>
</reference>
<feature type="active site" description="Nucleophile" evidence="9">
    <location>
        <position position="816"/>
    </location>
</feature>
<keyword evidence="6" id="KW-1133">Transmembrane helix</keyword>
<evidence type="ECO:0000256" key="9">
    <source>
        <dbReference type="PROSITE-ProRule" id="PRU01161"/>
    </source>
</evidence>
<dbReference type="Pfam" id="PF00027">
    <property type="entry name" value="cNMP_binding"/>
    <property type="match status" value="3"/>
</dbReference>
<dbReference type="SUPFAM" id="SSF51206">
    <property type="entry name" value="cAMP-binding domain-like"/>
    <property type="match status" value="3"/>
</dbReference>
<keyword evidence="3" id="KW-0812">Transmembrane</keyword>
<feature type="short sequence motif" description="GXSXG" evidence="9">
    <location>
        <begin position="814"/>
        <end position="818"/>
    </location>
</feature>
<dbReference type="PROSITE" id="PS01237">
    <property type="entry name" value="UPF0028"/>
    <property type="match status" value="1"/>
</dbReference>
<feature type="domain" description="PNPLA" evidence="11">
    <location>
        <begin position="783"/>
        <end position="947"/>
    </location>
</feature>
<dbReference type="STRING" id="51028.A0A0N4VJR7"/>
<dbReference type="Pfam" id="PF24179">
    <property type="entry name" value="NTE_Ploop"/>
    <property type="match status" value="1"/>
</dbReference>
<dbReference type="InterPro" id="IPR001423">
    <property type="entry name" value="LysoPLipase_patatin_CS"/>
</dbReference>
<name>A0A0N4VJR7_ENTVE</name>
<keyword evidence="4 9" id="KW-0378">Hydrolase</keyword>
<dbReference type="PANTHER" id="PTHR14226">
    <property type="entry name" value="NEUROPATHY TARGET ESTERASE/SWISS CHEESE D.MELANOGASTER"/>
    <property type="match status" value="1"/>
</dbReference>
<dbReference type="FunFam" id="3.40.1090.10:FF:000001">
    <property type="entry name" value="neuropathy target esterase isoform X2"/>
    <property type="match status" value="1"/>
</dbReference>
<feature type="domain" description="Cyclic nucleotide-binding" evidence="10">
    <location>
        <begin position="344"/>
        <end position="456"/>
    </location>
</feature>
<feature type="short sequence motif" description="DGA/G" evidence="9">
    <location>
        <begin position="934"/>
        <end position="936"/>
    </location>
</feature>
<accession>A0A0N4VJR7</accession>
<feature type="domain" description="Cyclic nucleotide-binding" evidence="10">
    <location>
        <begin position="164"/>
        <end position="260"/>
    </location>
</feature>
<protein>
    <submittedName>
        <fullName evidence="14">Cyclic nucleotide-binding domain-containing protein</fullName>
    </submittedName>
</protein>
<sequence>MQEKCAADDRSVSPIYEVDDDFTDGETTSSRVAVGMPRMSQDERRQHNWTSAPKRIYKSIVLKGHRLTNDAAGFLSTTRPLLRRRHSTGPFHFASAAKDLIVNTRRTFRRQASDFGRSVLPRPPAEFFEPSDLPEVPSGLKPEVFYISHHLKTLELPSSWVLNVNDINVENHASGDFIIRNGDPDQGMIVVLEGTIAVYIHYGESKEYMVRRINTGDSFFSPLSILEILMGLECKFKSISVRALRDCRIARYSMLSFRSLYLKNPRGWIRPIQIAITRLLHVTMTTLHQYLGLRSELLRRREEKKILEERTDYSRAGRQCPPAKSFSLGNEEACDDLGLACRYFAEALNLSRHSEATKFLNGRVHVITVPSDGILTEQNSEEDRLFVVLYGTLKLYQHPVFDDEDDSADGTTISVYPKELVGGLWLLTSEPSFYTVRACGEAKVAYIHKADYASLLEIRPEALLFTACSVLRRLSLFVRSVDFAIDWVVLDSGQAIYRSGDAADSFFVVLSGRLRSVEKKTLVEEFGRGDMVGMIEVLQRVPRSTTVLAVRLSQLACVPEGLLNYVKMKFPQVGFRLVHLLGHYYGSNSRRTVAVNKVFSDNLSGSLGDPRSHIKNLHTIAVMAASNDVPLVSFVCELYHALSANLRVLRLSSHKVAERLGPEVLEKQVDFRLMHWLNLQEDIFPLVIYECDYTATNWTGRCLRQADAILLVADGLQKPPKHSFVCHHHIRCPKRMKQCFNNDKVSEEEVVEYYQMNVFGNEVDRHSDFSRLARILTGNAVGLVLGGGGARGAAHIGVIKAMQEYGIPVDMVAGVSIGSLIGGLYAESPKELEFKAKMWFQMMCSFWRQIWDLTYAHSAMFTGAGFNKTLSTVFGNRQIEDLWISYFCISTDISESVMRVHRRGPLWAYSRSSMSLAGYLPPLCDPIDGHLLLDGGYVNNLPADVMKTMGAKIVIAIDVGSPAETDLYNYGDSLSGFWVLFRRFNPFSESVKVLNMEEIQSRLAYVSCVQHLEQVKKASYCQYIRPPIDPFKTLDFAKFDQIYDIGYQHGKEVFRNLVEGNEAIMDIIGTKKRQSLRLRKAEMLKLGTYSRSRASSFANLAAQVSWIPKNQSHGSSLEEEEELDEDILGKIHEDEIHTEILDDNASLSSELGYSSEPCTIRKDFFFSDGSADEEVYYRIEEVNGAPDRQGHLQNSSTINAKVTGKLLGAEAQVQKE</sequence>
<feature type="active site" description="Proton acceptor" evidence="9">
    <location>
        <position position="934"/>
    </location>
</feature>
<dbReference type="InterPro" id="IPR000595">
    <property type="entry name" value="cNMP-bd_dom"/>
</dbReference>
<dbReference type="AlphaFoldDB" id="A0A0N4VJR7"/>
<evidence type="ECO:0000313" key="13">
    <source>
        <dbReference type="Proteomes" id="UP000274131"/>
    </source>
</evidence>
<dbReference type="InterPro" id="IPR018490">
    <property type="entry name" value="cNMP-bd_dom_sf"/>
</dbReference>
<organism evidence="14">
    <name type="scientific">Enterobius vermicularis</name>
    <name type="common">Human pinworm</name>
    <dbReference type="NCBI Taxonomy" id="51028"/>
    <lineage>
        <taxon>Eukaryota</taxon>
        <taxon>Metazoa</taxon>
        <taxon>Ecdysozoa</taxon>
        <taxon>Nematoda</taxon>
        <taxon>Chromadorea</taxon>
        <taxon>Rhabditida</taxon>
        <taxon>Spirurina</taxon>
        <taxon>Oxyuridomorpha</taxon>
        <taxon>Oxyuroidea</taxon>
        <taxon>Oxyuridae</taxon>
        <taxon>Enterobius</taxon>
    </lineage>
</organism>
<evidence type="ECO:0000259" key="11">
    <source>
        <dbReference type="PROSITE" id="PS51635"/>
    </source>
</evidence>
<dbReference type="SMART" id="SM00100">
    <property type="entry name" value="cNMP"/>
    <property type="match status" value="2"/>
</dbReference>
<dbReference type="InterPro" id="IPR050301">
    <property type="entry name" value="NTE"/>
</dbReference>
<comment type="similarity">
    <text evidence="2">Belongs to the NTE family.</text>
</comment>
<dbReference type="PROSITE" id="PS51635">
    <property type="entry name" value="PNPLA"/>
    <property type="match status" value="1"/>
</dbReference>
<dbReference type="Proteomes" id="UP000274131">
    <property type="component" value="Unassembled WGS sequence"/>
</dbReference>
<evidence type="ECO:0000256" key="1">
    <source>
        <dbReference type="ARBA" id="ARBA00004167"/>
    </source>
</evidence>
<evidence type="ECO:0000256" key="3">
    <source>
        <dbReference type="ARBA" id="ARBA00022692"/>
    </source>
</evidence>
<dbReference type="Pfam" id="PF01734">
    <property type="entry name" value="Patatin"/>
    <property type="match status" value="1"/>
</dbReference>
<dbReference type="GO" id="GO:0016042">
    <property type="term" value="P:lipid catabolic process"/>
    <property type="evidence" value="ECO:0007669"/>
    <property type="project" value="UniProtKB-UniRule"/>
</dbReference>
<evidence type="ECO:0000256" key="7">
    <source>
        <dbReference type="ARBA" id="ARBA00023098"/>
    </source>
</evidence>
<evidence type="ECO:0000256" key="5">
    <source>
        <dbReference type="ARBA" id="ARBA00022963"/>
    </source>
</evidence>
<comment type="subcellular location">
    <subcellularLocation>
        <location evidence="1">Membrane</location>
        <topology evidence="1">Single-pass membrane protein</topology>
    </subcellularLocation>
</comment>
<proteinExistence type="inferred from homology"/>
<feature type="domain" description="Cyclic nucleotide-binding" evidence="10">
    <location>
        <begin position="484"/>
        <end position="549"/>
    </location>
</feature>
<dbReference type="SUPFAM" id="SSF52151">
    <property type="entry name" value="FabD/lysophospholipase-like"/>
    <property type="match status" value="1"/>
</dbReference>
<dbReference type="Gene3D" id="2.60.120.10">
    <property type="entry name" value="Jelly Rolls"/>
    <property type="match status" value="3"/>
</dbReference>
<keyword evidence="13" id="KW-1185">Reference proteome</keyword>
<evidence type="ECO:0000313" key="12">
    <source>
        <dbReference type="EMBL" id="VDD95662.1"/>
    </source>
</evidence>
<dbReference type="PROSITE" id="PS50042">
    <property type="entry name" value="CNMP_BINDING_3"/>
    <property type="match status" value="3"/>
</dbReference>
<keyword evidence="8" id="KW-0472">Membrane</keyword>
<keyword evidence="7 9" id="KW-0443">Lipid metabolism</keyword>
<dbReference type="InterPro" id="IPR002641">
    <property type="entry name" value="PNPLA_dom"/>
</dbReference>